<keyword evidence="2" id="KW-1185">Reference proteome</keyword>
<evidence type="ECO:0000313" key="1">
    <source>
        <dbReference type="EMBL" id="AII26792.1"/>
    </source>
</evidence>
<accession>A0A076G5L5</accession>
<dbReference type="Proteomes" id="UP000028666">
    <property type="component" value="Segment"/>
</dbReference>
<name>A0A076G5L5_9CAUD</name>
<gene>
    <name evidence="1" type="ORF">AH6C_038</name>
</gene>
<dbReference type="GeneID" id="22112294"/>
<sequence length="96" mass="11128">MSSHLVDVDYSQIESRLLASNPEWFKDQYFTHCRDDAKYSVKLRYDMTPAADTHIVDWGHLMRMVQPITATGIKELSSLKVNQIAHTNQYTIARVQ</sequence>
<dbReference type="RefSeq" id="YP_009103372.1">
    <property type="nucleotide sequence ID" value="NC_025459.1"/>
</dbReference>
<proteinExistence type="predicted"/>
<dbReference type="KEGG" id="vg:22112294"/>
<evidence type="ECO:0000313" key="2">
    <source>
        <dbReference type="Proteomes" id="UP000028666"/>
    </source>
</evidence>
<organism evidence="1 2">
    <name type="scientific">Aeromonas phage pAh6-C</name>
    <dbReference type="NCBI Taxonomy" id="1505227"/>
    <lineage>
        <taxon>Viruses</taxon>
        <taxon>Duplodnaviria</taxon>
        <taxon>Heunggongvirae</taxon>
        <taxon>Uroviricota</taxon>
        <taxon>Caudoviricetes</taxon>
        <taxon>Chaseviridae</taxon>
        <taxon>Nefertitivirinae</taxon>
        <taxon>Pahsextavirus</taxon>
        <taxon>Pahsextavirus pAh6C</taxon>
    </lineage>
</organism>
<dbReference type="EMBL" id="KJ858521">
    <property type="protein sequence ID" value="AII26792.1"/>
    <property type="molecule type" value="Genomic_DNA"/>
</dbReference>
<protein>
    <submittedName>
        <fullName evidence="1">Uncharacterized protein</fullName>
    </submittedName>
</protein>
<reference evidence="1 2" key="1">
    <citation type="submission" date="2014-05" db="EMBL/GenBank/DDBJ databases">
        <title>Complete genome sequence of Aeromonas bacteriophage pAh6-C.</title>
        <authorList>
            <person name="Jun J.W."/>
            <person name="Park S.C."/>
        </authorList>
    </citation>
    <scope>NUCLEOTIDE SEQUENCE [LARGE SCALE GENOMIC DNA]</scope>
</reference>